<evidence type="ECO:0000313" key="12">
    <source>
        <dbReference type="EMBL" id="MFM9413293.1"/>
    </source>
</evidence>
<comment type="function">
    <text evidence="10">Catalyzes the folate-dependent formation of 5-methyl-uridine at position 54 (M-5-U54) in all tRNAs.</text>
</comment>
<dbReference type="RefSeq" id="WP_408976904.1">
    <property type="nucleotide sequence ID" value="NZ_JBJUVG010000002.1"/>
</dbReference>
<dbReference type="NCBIfam" id="NF003739">
    <property type="entry name" value="PRK05335.1"/>
    <property type="match status" value="1"/>
</dbReference>
<dbReference type="EC" id="2.1.1.74" evidence="10"/>
<keyword evidence="9 10" id="KW-0520">NAD</keyword>
<keyword evidence="2 10" id="KW-0963">Cytoplasm</keyword>
<comment type="similarity">
    <text evidence="10">Belongs to the MnmG family. TrmFO subfamily.</text>
</comment>
<accession>A0ABW9GXF1</accession>
<protein>
    <recommendedName>
        <fullName evidence="10">Methylenetetrahydrofolate--tRNA-(uracil-5-)-methyltransferase TrmFO</fullName>
        <ecNumber evidence="10">2.1.1.74</ecNumber>
    </recommendedName>
    <alternativeName>
        <fullName evidence="10">Folate-dependent tRNA (uracil-5-)-methyltransferase</fullName>
    </alternativeName>
    <alternativeName>
        <fullName evidence="10">Folate-dependent tRNA(M-5-U54)-methyltransferase</fullName>
    </alternativeName>
</protein>
<dbReference type="HAMAP" id="MF_01037">
    <property type="entry name" value="TrmFO"/>
    <property type="match status" value="1"/>
</dbReference>
<dbReference type="SUPFAM" id="SSF51905">
    <property type="entry name" value="FAD/NAD(P)-binding domain"/>
    <property type="match status" value="1"/>
</dbReference>
<keyword evidence="6 10" id="KW-0819">tRNA processing</keyword>
<keyword evidence="7 10" id="KW-0274">FAD</keyword>
<dbReference type="GO" id="GO:0032259">
    <property type="term" value="P:methylation"/>
    <property type="evidence" value="ECO:0007669"/>
    <property type="project" value="UniProtKB-KW"/>
</dbReference>
<comment type="catalytic activity">
    <reaction evidence="10">
        <text>uridine(54) in tRNA + (6R)-5,10-methylene-5,6,7,8-tetrahydrofolate + NADH + H(+) = 5-methyluridine(54) in tRNA + (6S)-5,6,7,8-tetrahydrofolate + NAD(+)</text>
        <dbReference type="Rhea" id="RHEA:16873"/>
        <dbReference type="Rhea" id="RHEA-COMP:10167"/>
        <dbReference type="Rhea" id="RHEA-COMP:10193"/>
        <dbReference type="ChEBI" id="CHEBI:15378"/>
        <dbReference type="ChEBI" id="CHEBI:15636"/>
        <dbReference type="ChEBI" id="CHEBI:57453"/>
        <dbReference type="ChEBI" id="CHEBI:57540"/>
        <dbReference type="ChEBI" id="CHEBI:57945"/>
        <dbReference type="ChEBI" id="CHEBI:65315"/>
        <dbReference type="ChEBI" id="CHEBI:74447"/>
        <dbReference type="EC" id="2.1.1.74"/>
    </reaction>
</comment>
<comment type="caution">
    <text evidence="12">The sequence shown here is derived from an EMBL/GenBank/DDBJ whole genome shotgun (WGS) entry which is preliminary data.</text>
</comment>
<dbReference type="Pfam" id="PF01134">
    <property type="entry name" value="GIDA"/>
    <property type="match status" value="1"/>
</dbReference>
<feature type="binding site" evidence="10">
    <location>
        <begin position="8"/>
        <end position="13"/>
    </location>
    <ligand>
        <name>FAD</name>
        <dbReference type="ChEBI" id="CHEBI:57692"/>
    </ligand>
</feature>
<reference evidence="12 13" key="1">
    <citation type="journal article" date="2016" name="Int. J. Syst. Evol. Microbiol.">
        <title>Peptococcus simiae sp. nov., isolated from rhesus macaque faeces and emended description of the genus Peptococcus.</title>
        <authorList>
            <person name="Shkoporov A.N."/>
            <person name="Efimov B.A."/>
            <person name="Kondova I."/>
            <person name="Ouwerling B."/>
            <person name="Chaplin A.V."/>
            <person name="Shcherbakova V.A."/>
            <person name="Langermans J.A.M."/>
        </authorList>
    </citation>
    <scope>NUCLEOTIDE SEQUENCE [LARGE SCALE GENOMIC DNA]</scope>
    <source>
        <strain evidence="12 13">M108</strain>
    </source>
</reference>
<gene>
    <name evidence="10 12" type="primary">trmFO</name>
    <name evidence="12" type="ORF">ACKQTC_02790</name>
</gene>
<dbReference type="InterPro" id="IPR036188">
    <property type="entry name" value="FAD/NAD-bd_sf"/>
</dbReference>
<dbReference type="GO" id="GO:0047151">
    <property type="term" value="F:tRNA (uracil(54)-C5)-methyltransferase activity, 5,10-methylenetetrahydrofolate-dependent"/>
    <property type="evidence" value="ECO:0007669"/>
    <property type="project" value="UniProtKB-EC"/>
</dbReference>
<keyword evidence="13" id="KW-1185">Reference proteome</keyword>
<organism evidence="12 13">
    <name type="scientific">Peptococcus simiae</name>
    <dbReference type="NCBI Taxonomy" id="1643805"/>
    <lineage>
        <taxon>Bacteria</taxon>
        <taxon>Bacillati</taxon>
        <taxon>Bacillota</taxon>
        <taxon>Clostridia</taxon>
        <taxon>Eubacteriales</taxon>
        <taxon>Peptococcaceae</taxon>
        <taxon>Peptococcus</taxon>
    </lineage>
</organism>
<comment type="catalytic activity">
    <reaction evidence="10">
        <text>uridine(54) in tRNA + (6R)-5,10-methylene-5,6,7,8-tetrahydrofolate + NADPH + H(+) = 5-methyluridine(54) in tRNA + (6S)-5,6,7,8-tetrahydrofolate + NADP(+)</text>
        <dbReference type="Rhea" id="RHEA:62372"/>
        <dbReference type="Rhea" id="RHEA-COMP:10167"/>
        <dbReference type="Rhea" id="RHEA-COMP:10193"/>
        <dbReference type="ChEBI" id="CHEBI:15378"/>
        <dbReference type="ChEBI" id="CHEBI:15636"/>
        <dbReference type="ChEBI" id="CHEBI:57453"/>
        <dbReference type="ChEBI" id="CHEBI:57783"/>
        <dbReference type="ChEBI" id="CHEBI:58349"/>
        <dbReference type="ChEBI" id="CHEBI:65315"/>
        <dbReference type="ChEBI" id="CHEBI:74447"/>
        <dbReference type="EC" id="2.1.1.74"/>
    </reaction>
</comment>
<evidence type="ECO:0000259" key="11">
    <source>
        <dbReference type="Pfam" id="PF01134"/>
    </source>
</evidence>
<evidence type="ECO:0000256" key="1">
    <source>
        <dbReference type="ARBA" id="ARBA00001974"/>
    </source>
</evidence>
<evidence type="ECO:0000256" key="2">
    <source>
        <dbReference type="ARBA" id="ARBA00022490"/>
    </source>
</evidence>
<evidence type="ECO:0000313" key="13">
    <source>
        <dbReference type="Proteomes" id="UP001631949"/>
    </source>
</evidence>
<evidence type="ECO:0000256" key="3">
    <source>
        <dbReference type="ARBA" id="ARBA00022603"/>
    </source>
</evidence>
<evidence type="ECO:0000256" key="5">
    <source>
        <dbReference type="ARBA" id="ARBA00022679"/>
    </source>
</evidence>
<keyword evidence="5 10" id="KW-0808">Transferase</keyword>
<evidence type="ECO:0000256" key="8">
    <source>
        <dbReference type="ARBA" id="ARBA00022857"/>
    </source>
</evidence>
<dbReference type="EMBL" id="JBJUVG010000002">
    <property type="protein sequence ID" value="MFM9413293.1"/>
    <property type="molecule type" value="Genomic_DNA"/>
</dbReference>
<dbReference type="Gene3D" id="3.50.50.60">
    <property type="entry name" value="FAD/NAD(P)-binding domain"/>
    <property type="match status" value="2"/>
</dbReference>
<evidence type="ECO:0000256" key="9">
    <source>
        <dbReference type="ARBA" id="ARBA00023027"/>
    </source>
</evidence>
<dbReference type="NCBIfam" id="TIGR00137">
    <property type="entry name" value="gid_trmFO"/>
    <property type="match status" value="1"/>
</dbReference>
<evidence type="ECO:0000256" key="7">
    <source>
        <dbReference type="ARBA" id="ARBA00022827"/>
    </source>
</evidence>
<evidence type="ECO:0000256" key="10">
    <source>
        <dbReference type="HAMAP-Rule" id="MF_01037"/>
    </source>
</evidence>
<keyword evidence="8 10" id="KW-0521">NADP</keyword>
<comment type="cofactor">
    <cofactor evidence="1 10">
        <name>FAD</name>
        <dbReference type="ChEBI" id="CHEBI:57692"/>
    </cofactor>
</comment>
<comment type="subcellular location">
    <subcellularLocation>
        <location evidence="10">Cytoplasm</location>
    </subcellularLocation>
</comment>
<feature type="domain" description="MnmG N-terminal" evidence="11">
    <location>
        <begin position="3"/>
        <end position="367"/>
    </location>
</feature>
<keyword evidence="3 10" id="KW-0489">Methyltransferase</keyword>
<dbReference type="InterPro" id="IPR004417">
    <property type="entry name" value="TrmFO"/>
</dbReference>
<evidence type="ECO:0000256" key="6">
    <source>
        <dbReference type="ARBA" id="ARBA00022694"/>
    </source>
</evidence>
<dbReference type="InterPro" id="IPR002218">
    <property type="entry name" value="MnmG-rel"/>
</dbReference>
<sequence>MNKVTIIGGGLAGSEAAWQLAKRGMQVDLYEMRPDVMTPAHASGDLAELVCSNSLRAKDLTNAAGLLKEELRQADSLVMQMADRHAIGAGGALAVDREGFQKGVTQALMDHPLVNLIREEVKAIPREGVRIIASGPLTSEPLSADIQKITGSDQLYFYDAAAPIISKESIHMEDAFWQSRYDKGPAEDYLNCPLDEDQYAAFYEAVLAAPWAPTRDFEDEVFFEGCMPIETMAGRGRDTLRFGPMKPVGLVDPKTGEPPYAVVQLRHDDAHGQLMNIVGFQTRMRWGAQGDILRMIPALRDAEIVRYGVMHRNTYIKSPDILLATGQLKADPQLFFAGQMTGVEGYVESIAGGLVAGVNAYRLLQGLDPLTFPQTTTLGALMGYISHSLSPNFQPMNVNFGLLPPLEKKVRNKKDRNSQYADRALADFASFLKENDLD</sequence>
<dbReference type="PANTHER" id="PTHR11806">
    <property type="entry name" value="GLUCOSE INHIBITED DIVISION PROTEIN A"/>
    <property type="match status" value="1"/>
</dbReference>
<dbReference type="Proteomes" id="UP001631949">
    <property type="component" value="Unassembled WGS sequence"/>
</dbReference>
<dbReference type="PANTHER" id="PTHR11806:SF2">
    <property type="entry name" value="METHYLENETETRAHYDROFOLATE--TRNA-(URACIL-5-)-METHYLTRANSFERASE TRMFO"/>
    <property type="match status" value="1"/>
</dbReference>
<proteinExistence type="inferred from homology"/>
<keyword evidence="4 10" id="KW-0285">Flavoprotein</keyword>
<evidence type="ECO:0000256" key="4">
    <source>
        <dbReference type="ARBA" id="ARBA00022630"/>
    </source>
</evidence>
<name>A0ABW9GXF1_9FIRM</name>
<dbReference type="InterPro" id="IPR040131">
    <property type="entry name" value="MnmG_N"/>
</dbReference>